<dbReference type="Gene3D" id="1.20.1640.10">
    <property type="entry name" value="Multidrug efflux transporter AcrB transmembrane domain"/>
    <property type="match status" value="2"/>
</dbReference>
<dbReference type="AlphaFoldDB" id="A0A839SP34"/>
<feature type="transmembrane region" description="Helical" evidence="1">
    <location>
        <begin position="1005"/>
        <end position="1028"/>
    </location>
</feature>
<dbReference type="Pfam" id="PF00873">
    <property type="entry name" value="ACR_tran"/>
    <property type="match status" value="1"/>
</dbReference>
<comment type="caution">
    <text evidence="2">The sequence shown here is derived from an EMBL/GenBank/DDBJ whole genome shotgun (WGS) entry which is preliminary data.</text>
</comment>
<reference evidence="2 3" key="1">
    <citation type="submission" date="2020-08" db="EMBL/GenBank/DDBJ databases">
        <title>Genomic Encyclopedia of Type Strains, Phase III (KMG-III): the genomes of soil and plant-associated and newly described type strains.</title>
        <authorList>
            <person name="Whitman W."/>
        </authorList>
    </citation>
    <scope>NUCLEOTIDE SEQUENCE [LARGE SCALE GENOMIC DNA]</scope>
    <source>
        <strain evidence="2 3">CECT 8803</strain>
    </source>
</reference>
<dbReference type="InterPro" id="IPR001036">
    <property type="entry name" value="Acrflvin-R"/>
</dbReference>
<feature type="transmembrane region" description="Helical" evidence="1">
    <location>
        <begin position="358"/>
        <end position="377"/>
    </location>
</feature>
<feature type="transmembrane region" description="Helical" evidence="1">
    <location>
        <begin position="862"/>
        <end position="879"/>
    </location>
</feature>
<dbReference type="Gene3D" id="3.30.2090.10">
    <property type="entry name" value="Multidrug efflux transporter AcrB TolC docking domain, DN and DC subdomains"/>
    <property type="match status" value="2"/>
</dbReference>
<dbReference type="PANTHER" id="PTHR32063">
    <property type="match status" value="1"/>
</dbReference>
<evidence type="ECO:0000313" key="2">
    <source>
        <dbReference type="EMBL" id="MBB3064657.1"/>
    </source>
</evidence>
<dbReference type="Gene3D" id="3.30.70.1430">
    <property type="entry name" value="Multidrug efflux transporter AcrB pore domain"/>
    <property type="match status" value="2"/>
</dbReference>
<proteinExistence type="predicted"/>
<dbReference type="EMBL" id="JACHXA010000002">
    <property type="protein sequence ID" value="MBB3064657.1"/>
    <property type="molecule type" value="Genomic_DNA"/>
</dbReference>
<keyword evidence="1" id="KW-0472">Membrane</keyword>
<dbReference type="InterPro" id="IPR027463">
    <property type="entry name" value="AcrB_DN_DC_subdom"/>
</dbReference>
<evidence type="ECO:0000256" key="1">
    <source>
        <dbReference type="SAM" id="Phobius"/>
    </source>
</evidence>
<feature type="transmembrane region" description="Helical" evidence="1">
    <location>
        <begin position="459"/>
        <end position="479"/>
    </location>
</feature>
<dbReference type="RefSeq" id="WP_183415461.1">
    <property type="nucleotide sequence ID" value="NZ_JACHXA010000002.1"/>
</dbReference>
<dbReference type="GO" id="GO:0042910">
    <property type="term" value="F:xenobiotic transmembrane transporter activity"/>
    <property type="evidence" value="ECO:0007669"/>
    <property type="project" value="TreeGrafter"/>
</dbReference>
<keyword evidence="1" id="KW-0812">Transmembrane</keyword>
<sequence length="1058" mass="115695">MKALIAACLSHKRSVISTLVLLLIAGAYAYAVIPKEDSPDVNIPILYVNVSHDGISPEDAERLLIKPLETEMRGIEGVKEMRSTAFLGGANVLLEFDAGFDSNRALIDVREKVDLAKPDLPDEADEPVVSEVNLSLFPVLTVTLSGQVPERTLLRLARDLQDRLETIPQVLSANLNGDREERLEIVVDPLMLESYGIDTEELVTYVNRSNLLVAAGELDNGTGRFPVKVPGLFEDYKDVLDLPVLTDGDQVVRFGDLAELRRTFKDSEGFVRVNGQPALALEIQKRTGENIIETIELVREKVEQTRKYWPESVQVNYSQDASTNIRTMLSDLQNNVLSAILLVMVVVVAALGLRSAGLVGVAIPGSFLTGILVIWSMGLTVNVVVLFSLILSVGMLVDGAIVVTEYADRKMNEGEPRGRAYGLAAQRMSWPIIAATATTLAAFLPLVFWPGIVGEFMKYLPITLVATLSASLAMALIFVPTLGALIGRASHSGPAPLSPDATDDEDLANLSGITGYYVRLLRSALKRPGAVLLTALAVLIAAQIAYGTFGKGIEFFPKIEPDNAALQIRAQGNFSIQERDTLLQQVENRILDLQEERGEFHSIYAFSMARSGQQRDEPEDIIGVVQLEFTDWFARRKADVILADIRDRTADLAGIHLETRKEEAGPPVGKPIQIEVGSDSPERIAATAERIAAKLESMDGLLNIEDGGSLPGIEWNLTVDRAQAAKFGADISLIGSYVRMVTNGMIIGGYRPDDSDDEIDIVVRLTERERTVSYLDDLRIQTKQGSIPISNFVTRSAQPKINQLRRVDGQRVVTLRADVAPGVLASEKVAEIQNWMLEQEPDPLVNIRFKGEDEEQQKAQAFLGKAFVVALFLMAIILVTQFNSFYSAFLILTAVVMSTVGVMLGLLLTGQPFGIVMSGIGVIALAGIVVNNNIVLIDTYDRLKETARSDFDAILRTGAQRLRPVLLTSVTTILGLMPMVLALNIDFVARDLQIGAPSTQWWRQLSTAIAFGLAFATLLTLFVTPSALMARAKFKAWRSARKERRQTKRGAANPSPAE</sequence>
<feature type="transmembrane region" description="Helical" evidence="1">
    <location>
        <begin position="383"/>
        <end position="407"/>
    </location>
</feature>
<dbReference type="SUPFAM" id="SSF82866">
    <property type="entry name" value="Multidrug efflux transporter AcrB transmembrane domain"/>
    <property type="match status" value="2"/>
</dbReference>
<feature type="transmembrane region" description="Helical" evidence="1">
    <location>
        <begin position="428"/>
        <end position="453"/>
    </location>
</feature>
<dbReference type="SUPFAM" id="SSF82714">
    <property type="entry name" value="Multidrug efflux transporter AcrB TolC docking domain, DN and DC subdomains"/>
    <property type="match status" value="2"/>
</dbReference>
<name>A0A839SP34_9PROT</name>
<dbReference type="PRINTS" id="PR00702">
    <property type="entry name" value="ACRIFLAVINRP"/>
</dbReference>
<dbReference type="Proteomes" id="UP000581135">
    <property type="component" value="Unassembled WGS sequence"/>
</dbReference>
<feature type="transmembrane region" description="Helical" evidence="1">
    <location>
        <begin position="913"/>
        <end position="934"/>
    </location>
</feature>
<accession>A0A839SP34</accession>
<evidence type="ECO:0000313" key="3">
    <source>
        <dbReference type="Proteomes" id="UP000581135"/>
    </source>
</evidence>
<dbReference type="SUPFAM" id="SSF82693">
    <property type="entry name" value="Multidrug efflux transporter AcrB pore domain, PN1, PN2, PC1 and PC2 subdomains"/>
    <property type="match status" value="2"/>
</dbReference>
<feature type="transmembrane region" description="Helical" evidence="1">
    <location>
        <begin position="886"/>
        <end position="907"/>
    </location>
</feature>
<keyword evidence="3" id="KW-1185">Reference proteome</keyword>
<dbReference type="Gene3D" id="3.30.70.1320">
    <property type="entry name" value="Multidrug efflux transporter AcrB pore domain like"/>
    <property type="match status" value="1"/>
</dbReference>
<feature type="transmembrane region" description="Helical" evidence="1">
    <location>
        <begin position="336"/>
        <end position="353"/>
    </location>
</feature>
<dbReference type="GO" id="GO:0005886">
    <property type="term" value="C:plasma membrane"/>
    <property type="evidence" value="ECO:0007669"/>
    <property type="project" value="TreeGrafter"/>
</dbReference>
<feature type="transmembrane region" description="Helical" evidence="1">
    <location>
        <begin position="965"/>
        <end position="985"/>
    </location>
</feature>
<protein>
    <submittedName>
        <fullName evidence="2">Multidrug efflux pump</fullName>
    </submittedName>
</protein>
<feature type="transmembrane region" description="Helical" evidence="1">
    <location>
        <begin position="529"/>
        <end position="549"/>
    </location>
</feature>
<dbReference type="Gene3D" id="3.30.70.1440">
    <property type="entry name" value="Multidrug efflux transporter AcrB pore domain"/>
    <property type="match status" value="1"/>
</dbReference>
<organism evidence="2 3">
    <name type="scientific">Limibacillus halophilus</name>
    <dbReference type="NCBI Taxonomy" id="1579333"/>
    <lineage>
        <taxon>Bacteria</taxon>
        <taxon>Pseudomonadati</taxon>
        <taxon>Pseudomonadota</taxon>
        <taxon>Alphaproteobacteria</taxon>
        <taxon>Rhodospirillales</taxon>
        <taxon>Rhodovibrionaceae</taxon>
        <taxon>Limibacillus</taxon>
    </lineage>
</organism>
<keyword evidence="1" id="KW-1133">Transmembrane helix</keyword>
<gene>
    <name evidence="2" type="ORF">FHR98_000929</name>
</gene>
<dbReference type="PANTHER" id="PTHR32063:SF0">
    <property type="entry name" value="SWARMING MOTILITY PROTEIN SWRC"/>
    <property type="match status" value="1"/>
</dbReference>